<gene>
    <name evidence="2" type="ORF">AXK61_07395</name>
</gene>
<dbReference type="Proteomes" id="UP000070409">
    <property type="component" value="Unassembled WGS sequence"/>
</dbReference>
<dbReference type="Gene3D" id="3.90.1570.10">
    <property type="entry name" value="tt1808, chain A"/>
    <property type="match status" value="1"/>
</dbReference>
<proteinExistence type="predicted"/>
<dbReference type="EMBL" id="LSRE01000047">
    <property type="protein sequence ID" value="KXO90718.1"/>
    <property type="molecule type" value="Genomic_DNA"/>
</dbReference>
<keyword evidence="3" id="KW-1185">Reference proteome</keyword>
<name>A0A137YXV4_9ACTN</name>
<evidence type="ECO:0000313" key="3">
    <source>
        <dbReference type="Proteomes" id="UP000070409"/>
    </source>
</evidence>
<dbReference type="PANTHER" id="PTHR35400:SF3">
    <property type="entry name" value="SLL1072 PROTEIN"/>
    <property type="match status" value="1"/>
</dbReference>
<organism evidence="2 3">
    <name type="scientific">Tsukamurella pseudospumae</name>
    <dbReference type="NCBI Taxonomy" id="239498"/>
    <lineage>
        <taxon>Bacteria</taxon>
        <taxon>Bacillati</taxon>
        <taxon>Actinomycetota</taxon>
        <taxon>Actinomycetes</taxon>
        <taxon>Mycobacteriales</taxon>
        <taxon>Tsukamurellaceae</taxon>
        <taxon>Tsukamurella</taxon>
    </lineage>
</organism>
<evidence type="ECO:0000259" key="1">
    <source>
        <dbReference type="Pfam" id="PF05685"/>
    </source>
</evidence>
<dbReference type="PANTHER" id="PTHR35400">
    <property type="entry name" value="SLR1083 PROTEIN"/>
    <property type="match status" value="1"/>
</dbReference>
<feature type="domain" description="Putative restriction endonuclease" evidence="1">
    <location>
        <begin position="14"/>
        <end position="161"/>
    </location>
</feature>
<dbReference type="InterPro" id="IPR012296">
    <property type="entry name" value="Nuclease_put_TT1808"/>
</dbReference>
<reference evidence="2 3" key="1">
    <citation type="submission" date="2016-02" db="EMBL/GenBank/DDBJ databases">
        <authorList>
            <person name="Teng J.L."/>
            <person name="Tang Y."/>
            <person name="Huang Y."/>
            <person name="Guo F."/>
            <person name="Wei W."/>
            <person name="Chen J.H."/>
            <person name="Wong S.Y."/>
            <person name="Lau S.K."/>
            <person name="Woo P.C."/>
        </authorList>
    </citation>
    <scope>NUCLEOTIDE SEQUENCE [LARGE SCALE GENOMIC DNA]</scope>
    <source>
        <strain evidence="2 3">JCM 13375</strain>
    </source>
</reference>
<comment type="caution">
    <text evidence="2">The sequence shown here is derived from an EMBL/GenBank/DDBJ whole genome shotgun (WGS) entry which is preliminary data.</text>
</comment>
<accession>A0A137YXV4</accession>
<dbReference type="RefSeq" id="WP_068746705.1">
    <property type="nucleotide sequence ID" value="NZ_LSRE01000047.1"/>
</dbReference>
<protein>
    <recommendedName>
        <fullName evidence="1">Putative restriction endonuclease domain-containing protein</fullName>
    </recommendedName>
</protein>
<dbReference type="InterPro" id="IPR008538">
    <property type="entry name" value="Uma2"/>
</dbReference>
<dbReference type="SUPFAM" id="SSF52980">
    <property type="entry name" value="Restriction endonuclease-like"/>
    <property type="match status" value="1"/>
</dbReference>
<dbReference type="InterPro" id="IPR011335">
    <property type="entry name" value="Restrct_endonuc-II-like"/>
</dbReference>
<dbReference type="CDD" id="cd06260">
    <property type="entry name" value="DUF820-like"/>
    <property type="match status" value="1"/>
</dbReference>
<dbReference type="Pfam" id="PF05685">
    <property type="entry name" value="Uma2"/>
    <property type="match status" value="1"/>
</dbReference>
<sequence>MTAATRPRLLSLEEWRALGEDDVSRVELQEGVLILSPRPRSKHSLAVSRLWAQLDAAAPVELAAREEVDIVIEPTTPATVRVPDIVVLRDGAVEPYGAEDVLLAVEVLSPGTRGIDLVMKRSEYANAGIPHYWIVDLDGAGEAVQVQILRLVDGAYQASARTVRFTVTDPFEVTVDLTRLT</sequence>
<evidence type="ECO:0000313" key="2">
    <source>
        <dbReference type="EMBL" id="KXO90718.1"/>
    </source>
</evidence>